<reference evidence="2" key="1">
    <citation type="submission" date="2020-02" db="EMBL/GenBank/DDBJ databases">
        <authorList>
            <person name="Meier V. D."/>
        </authorList>
    </citation>
    <scope>NUCLEOTIDE SEQUENCE</scope>
    <source>
        <strain evidence="2">AVDCRST_MAG02</strain>
    </source>
</reference>
<feature type="compositionally biased region" description="Basic and acidic residues" evidence="1">
    <location>
        <begin position="170"/>
        <end position="186"/>
    </location>
</feature>
<name>A0A6J4RJM5_9ACTN</name>
<sequence length="203" mass="22742">ETGDDRPRQDGRQHDPAPARRRAHGGRVGEGPQSRKRAGHRRRHGRGVSGGRRGQARSPARRVDDGPLRRPDGGHGTAARRATRRGRHRSRWREQQLPRHHPPGGRPRREGHRLRGRRHQRWHLGAHGGLLHDGWGRGRGRRASEAGPVDAGARERQGLGARRAFGVRALRQDGPQRHRVRHDAGLRRGLRAHAAQGGVRARP</sequence>
<dbReference type="AlphaFoldDB" id="A0A6J4RJM5"/>
<feature type="non-terminal residue" evidence="2">
    <location>
        <position position="203"/>
    </location>
</feature>
<accession>A0A6J4RJM5</accession>
<feature type="region of interest" description="Disordered" evidence="1">
    <location>
        <begin position="1"/>
        <end position="118"/>
    </location>
</feature>
<feature type="compositionally biased region" description="Basic residues" evidence="1">
    <location>
        <begin position="34"/>
        <end position="46"/>
    </location>
</feature>
<keyword evidence="2" id="KW-0560">Oxidoreductase</keyword>
<organism evidence="2">
    <name type="scientific">uncultured Rubrobacteraceae bacterium</name>
    <dbReference type="NCBI Taxonomy" id="349277"/>
    <lineage>
        <taxon>Bacteria</taxon>
        <taxon>Bacillati</taxon>
        <taxon>Actinomycetota</taxon>
        <taxon>Rubrobacteria</taxon>
        <taxon>Rubrobacterales</taxon>
        <taxon>Rubrobacteraceae</taxon>
        <taxon>environmental samples</taxon>
    </lineage>
</organism>
<feature type="compositionally biased region" description="Basic residues" evidence="1">
    <location>
        <begin position="109"/>
        <end position="118"/>
    </location>
</feature>
<feature type="non-terminal residue" evidence="2">
    <location>
        <position position="1"/>
    </location>
</feature>
<dbReference type="GO" id="GO:0004616">
    <property type="term" value="F:phosphogluconate dehydrogenase (decarboxylating) activity"/>
    <property type="evidence" value="ECO:0007669"/>
    <property type="project" value="UniProtKB-EC"/>
</dbReference>
<dbReference type="EC" id="1.1.1.44" evidence="2"/>
<feature type="compositionally biased region" description="Low complexity" evidence="1">
    <location>
        <begin position="192"/>
        <end position="203"/>
    </location>
</feature>
<protein>
    <submittedName>
        <fullName evidence="2">6-phosphogluconate dehydrogenase, decarboxylating</fullName>
        <ecNumber evidence="2">1.1.1.44</ecNumber>
    </submittedName>
</protein>
<proteinExistence type="predicted"/>
<feature type="compositionally biased region" description="Basic and acidic residues" evidence="1">
    <location>
        <begin position="61"/>
        <end position="73"/>
    </location>
</feature>
<evidence type="ECO:0000313" key="2">
    <source>
        <dbReference type="EMBL" id="CAA9470672.1"/>
    </source>
</evidence>
<gene>
    <name evidence="2" type="ORF">AVDCRST_MAG02-3693</name>
</gene>
<evidence type="ECO:0000256" key="1">
    <source>
        <dbReference type="SAM" id="MobiDB-lite"/>
    </source>
</evidence>
<feature type="compositionally biased region" description="Basic residues" evidence="1">
    <location>
        <begin position="81"/>
        <end position="91"/>
    </location>
</feature>
<dbReference type="EMBL" id="CADCVH010000104">
    <property type="protein sequence ID" value="CAA9470672.1"/>
    <property type="molecule type" value="Genomic_DNA"/>
</dbReference>
<feature type="compositionally biased region" description="Basic and acidic residues" evidence="1">
    <location>
        <begin position="1"/>
        <end position="18"/>
    </location>
</feature>
<feature type="region of interest" description="Disordered" evidence="1">
    <location>
        <begin position="133"/>
        <end position="203"/>
    </location>
</feature>